<dbReference type="EMBL" id="MFLC01000035">
    <property type="protein sequence ID" value="OGG54624.1"/>
    <property type="molecule type" value="Genomic_DNA"/>
</dbReference>
<proteinExistence type="predicted"/>
<feature type="region of interest" description="Disordered" evidence="1">
    <location>
        <begin position="342"/>
        <end position="376"/>
    </location>
</feature>
<protein>
    <submittedName>
        <fullName evidence="2">Uncharacterized protein</fullName>
    </submittedName>
</protein>
<gene>
    <name evidence="2" type="ORF">A3D62_00595</name>
</gene>
<accession>A0A1F6CZL3</accession>
<dbReference type="AlphaFoldDB" id="A0A1F6CZL3"/>
<feature type="compositionally biased region" description="Basic and acidic residues" evidence="1">
    <location>
        <begin position="426"/>
        <end position="461"/>
    </location>
</feature>
<reference evidence="2 3" key="1">
    <citation type="journal article" date="2016" name="Nat. Commun.">
        <title>Thousands of microbial genomes shed light on interconnected biogeochemical processes in an aquifer system.</title>
        <authorList>
            <person name="Anantharaman K."/>
            <person name="Brown C.T."/>
            <person name="Hug L.A."/>
            <person name="Sharon I."/>
            <person name="Castelle C.J."/>
            <person name="Probst A.J."/>
            <person name="Thomas B.C."/>
            <person name="Singh A."/>
            <person name="Wilkins M.J."/>
            <person name="Karaoz U."/>
            <person name="Brodie E.L."/>
            <person name="Williams K.H."/>
            <person name="Hubbard S.S."/>
            <person name="Banfield J.F."/>
        </authorList>
    </citation>
    <scope>NUCLEOTIDE SEQUENCE [LARGE SCALE GENOMIC DNA]</scope>
</reference>
<feature type="compositionally biased region" description="Basic and acidic residues" evidence="1">
    <location>
        <begin position="354"/>
        <end position="363"/>
    </location>
</feature>
<evidence type="ECO:0000313" key="3">
    <source>
        <dbReference type="Proteomes" id="UP000177659"/>
    </source>
</evidence>
<evidence type="ECO:0000313" key="2">
    <source>
        <dbReference type="EMBL" id="OGG54624.1"/>
    </source>
</evidence>
<name>A0A1F6CZL3_9BACT</name>
<feature type="compositionally biased region" description="Polar residues" evidence="1">
    <location>
        <begin position="479"/>
        <end position="490"/>
    </location>
</feature>
<comment type="caution">
    <text evidence="2">The sequence shown here is derived from an EMBL/GenBank/DDBJ whole genome shotgun (WGS) entry which is preliminary data.</text>
</comment>
<feature type="region of interest" description="Disordered" evidence="1">
    <location>
        <begin position="409"/>
        <end position="545"/>
    </location>
</feature>
<organism evidence="2 3">
    <name type="scientific">Candidatus Kaiserbacteria bacterium RIFCSPHIGHO2_02_FULL_49_11</name>
    <dbReference type="NCBI Taxonomy" id="1798489"/>
    <lineage>
        <taxon>Bacteria</taxon>
        <taxon>Candidatus Kaiseribacteriota</taxon>
    </lineage>
</organism>
<evidence type="ECO:0000256" key="1">
    <source>
        <dbReference type="SAM" id="MobiDB-lite"/>
    </source>
</evidence>
<dbReference type="Proteomes" id="UP000177659">
    <property type="component" value="Unassembled WGS sequence"/>
</dbReference>
<sequence>MISSRAVLPAALLLLLTLFFVGGATIVFAEESSVTYPIADLGGCTDKGACKTYCDDIAHINECITFAEANGLMNAEDAERGRMFAKIGEEGPGSCTSVESCESYCEDMRNIEECISFGEKHGLMPEEELQEAKRIMTTLKSGVTLPGGCTSKHACEKYCSQASNMRECITFGESAGLIPPEELQEAKKMVAYLESGGTMPGGCSGENECKTYCEDEAHSSECVDFALKAGFIPPEQAEMIRKTGGKGPGGCRGRACETYCEDPTNRQTCIEFSMEHGLMSKEDQQQMEEGMESARRAIEESAPEVVSCLEGVVGSDVIAKMRTGTFPIGPDIGEAMRTCFEKQSKSGWGSGGHPENDRPEERPAFSGDVSMPPEMDECARSLFGDDYRERLMSNELNYNDFEARTKACVGERNPYREPSNGSEGPSPREYEERRYENADDRGSYENRDIRGDNERMRREEGVPPPESYNQPPQEYRIETSGSYDPSQNYAPYQEPKSSVEPIRYEEPVQRAPEPVQYQEPAHTEEPAPAPAPSLESAPTGDASTLGAQVITAFKILLRR</sequence>